<keyword evidence="4" id="KW-1185">Reference proteome</keyword>
<dbReference type="InterPro" id="IPR016181">
    <property type="entry name" value="Acyl_CoA_acyltransferase"/>
</dbReference>
<dbReference type="Gene3D" id="3.40.630.30">
    <property type="match status" value="1"/>
</dbReference>
<feature type="domain" description="N-acetyltransferase" evidence="2">
    <location>
        <begin position="131"/>
        <end position="210"/>
    </location>
</feature>
<dbReference type="CDD" id="cd04301">
    <property type="entry name" value="NAT_SF"/>
    <property type="match status" value="1"/>
</dbReference>
<dbReference type="InterPro" id="IPR000182">
    <property type="entry name" value="GNAT_dom"/>
</dbReference>
<feature type="compositionally biased region" description="Polar residues" evidence="1">
    <location>
        <begin position="24"/>
        <end position="37"/>
    </location>
</feature>
<gene>
    <name evidence="3" type="ORF">B0T19DRAFT_293565</name>
</gene>
<reference evidence="3" key="2">
    <citation type="submission" date="2023-06" db="EMBL/GenBank/DDBJ databases">
        <authorList>
            <consortium name="Lawrence Berkeley National Laboratory"/>
            <person name="Haridas S."/>
            <person name="Hensen N."/>
            <person name="Bonometti L."/>
            <person name="Westerberg I."/>
            <person name="Brannstrom I.O."/>
            <person name="Guillou S."/>
            <person name="Cros-Aarteil S."/>
            <person name="Calhoun S."/>
            <person name="Kuo A."/>
            <person name="Mondo S."/>
            <person name="Pangilinan J."/>
            <person name="Riley R."/>
            <person name="Labutti K."/>
            <person name="Andreopoulos B."/>
            <person name="Lipzen A."/>
            <person name="Chen C."/>
            <person name="Yanf M."/>
            <person name="Daum C."/>
            <person name="Ng V."/>
            <person name="Clum A."/>
            <person name="Steindorff A."/>
            <person name="Ohm R."/>
            <person name="Martin F."/>
            <person name="Silar P."/>
            <person name="Natvig D."/>
            <person name="Lalanne C."/>
            <person name="Gautier V."/>
            <person name="Ament-Velasquez S.L."/>
            <person name="Kruys A."/>
            <person name="Hutchinson M.I."/>
            <person name="Powell A.J."/>
            <person name="Barry K."/>
            <person name="Miller A.N."/>
            <person name="Grigoriev I.V."/>
            <person name="Debuchy R."/>
            <person name="Gladieux P."/>
            <person name="Thoren M.H."/>
            <person name="Johannesson H."/>
        </authorList>
    </citation>
    <scope>NUCLEOTIDE SEQUENCE</scope>
    <source>
        <strain evidence="3">SMH4131-1</strain>
    </source>
</reference>
<dbReference type="EMBL" id="JAUEPO010000007">
    <property type="protein sequence ID" value="KAK3317547.1"/>
    <property type="molecule type" value="Genomic_DNA"/>
</dbReference>
<comment type="caution">
    <text evidence="3">The sequence shown here is derived from an EMBL/GenBank/DDBJ whole genome shotgun (WGS) entry which is preliminary data.</text>
</comment>
<protein>
    <recommendedName>
        <fullName evidence="2">N-acetyltransferase domain-containing protein</fullName>
    </recommendedName>
</protein>
<evidence type="ECO:0000313" key="4">
    <source>
        <dbReference type="Proteomes" id="UP001286456"/>
    </source>
</evidence>
<evidence type="ECO:0000313" key="3">
    <source>
        <dbReference type="EMBL" id="KAK3317547.1"/>
    </source>
</evidence>
<sequence length="242" mass="26415">MAQTASPIPIAVSTAGAITPQQPPSTLATDAMTSANATRTTTKTPKPTPTVQISIPDPSIATNTQLMHALLTLINTVYTSAESGIFSPAYQRTTLAELTTLLHARELALAWDHTNTNTNTNTSTNPQPPSLVGTIRVFPLTPQLADIGMLCCAPSLSGTGVGRRLVEFAENHARRVLGAKTMQLEVLSPVEFVHPLKVRFQSWYERMGYAIVRVGDFGDEFPHLQPHLVTRIEYRVFEKRLV</sequence>
<name>A0AAE0I3N0_9PEZI</name>
<dbReference type="Proteomes" id="UP001286456">
    <property type="component" value="Unassembled WGS sequence"/>
</dbReference>
<dbReference type="GO" id="GO:0016747">
    <property type="term" value="F:acyltransferase activity, transferring groups other than amino-acyl groups"/>
    <property type="evidence" value="ECO:0007669"/>
    <property type="project" value="InterPro"/>
</dbReference>
<evidence type="ECO:0000259" key="2">
    <source>
        <dbReference type="Pfam" id="PF13508"/>
    </source>
</evidence>
<dbReference type="SUPFAM" id="SSF55729">
    <property type="entry name" value="Acyl-CoA N-acyltransferases (Nat)"/>
    <property type="match status" value="1"/>
</dbReference>
<accession>A0AAE0I3N0</accession>
<organism evidence="3 4">
    <name type="scientific">Cercophora scortea</name>
    <dbReference type="NCBI Taxonomy" id="314031"/>
    <lineage>
        <taxon>Eukaryota</taxon>
        <taxon>Fungi</taxon>
        <taxon>Dikarya</taxon>
        <taxon>Ascomycota</taxon>
        <taxon>Pezizomycotina</taxon>
        <taxon>Sordariomycetes</taxon>
        <taxon>Sordariomycetidae</taxon>
        <taxon>Sordariales</taxon>
        <taxon>Lasiosphaeriaceae</taxon>
        <taxon>Cercophora</taxon>
    </lineage>
</organism>
<reference evidence="3" key="1">
    <citation type="journal article" date="2023" name="Mol. Phylogenet. Evol.">
        <title>Genome-scale phylogeny and comparative genomics of the fungal order Sordariales.</title>
        <authorList>
            <person name="Hensen N."/>
            <person name="Bonometti L."/>
            <person name="Westerberg I."/>
            <person name="Brannstrom I.O."/>
            <person name="Guillou S."/>
            <person name="Cros-Aarteil S."/>
            <person name="Calhoun S."/>
            <person name="Haridas S."/>
            <person name="Kuo A."/>
            <person name="Mondo S."/>
            <person name="Pangilinan J."/>
            <person name="Riley R."/>
            <person name="LaButti K."/>
            <person name="Andreopoulos B."/>
            <person name="Lipzen A."/>
            <person name="Chen C."/>
            <person name="Yan M."/>
            <person name="Daum C."/>
            <person name="Ng V."/>
            <person name="Clum A."/>
            <person name="Steindorff A."/>
            <person name="Ohm R.A."/>
            <person name="Martin F."/>
            <person name="Silar P."/>
            <person name="Natvig D.O."/>
            <person name="Lalanne C."/>
            <person name="Gautier V."/>
            <person name="Ament-Velasquez S.L."/>
            <person name="Kruys A."/>
            <person name="Hutchinson M.I."/>
            <person name="Powell A.J."/>
            <person name="Barry K."/>
            <person name="Miller A.N."/>
            <person name="Grigoriev I.V."/>
            <person name="Debuchy R."/>
            <person name="Gladieux P."/>
            <person name="Hiltunen Thoren M."/>
            <person name="Johannesson H."/>
        </authorList>
    </citation>
    <scope>NUCLEOTIDE SEQUENCE</scope>
    <source>
        <strain evidence="3">SMH4131-1</strain>
    </source>
</reference>
<feature type="region of interest" description="Disordered" evidence="1">
    <location>
        <begin position="14"/>
        <end position="51"/>
    </location>
</feature>
<evidence type="ECO:0000256" key="1">
    <source>
        <dbReference type="SAM" id="MobiDB-lite"/>
    </source>
</evidence>
<dbReference type="Pfam" id="PF13508">
    <property type="entry name" value="Acetyltransf_7"/>
    <property type="match status" value="1"/>
</dbReference>
<proteinExistence type="predicted"/>
<dbReference type="AlphaFoldDB" id="A0AAE0I3N0"/>